<evidence type="ECO:0000313" key="3">
    <source>
        <dbReference type="Proteomes" id="UP000232688"/>
    </source>
</evidence>
<sequence length="53" mass="5918">MSHDNIIIVLALINIQLLIATSTIIYNYLSGSENVLKLLVLIIHKTIEVMGRV</sequence>
<name>A0A2N0QGU6_9GLOM</name>
<dbReference type="EMBL" id="LLXH01010502">
    <property type="protein sequence ID" value="PKC50281.1"/>
    <property type="molecule type" value="Genomic_DNA"/>
</dbReference>
<proteinExistence type="predicted"/>
<gene>
    <name evidence="2" type="ORF">RhiirA1_486862</name>
</gene>
<dbReference type="VEuPathDB" id="FungiDB:RhiirA1_486862"/>
<keyword evidence="1" id="KW-1133">Transmembrane helix</keyword>
<reference evidence="2 3" key="2">
    <citation type="submission" date="2017-10" db="EMBL/GenBank/DDBJ databases">
        <title>Genome analyses suggest a sexual origin of heterokaryosis in a supposedly ancient asexual fungus.</title>
        <authorList>
            <person name="Corradi N."/>
            <person name="Sedzielewska K."/>
            <person name="Noel J."/>
            <person name="Charron P."/>
            <person name="Farinelli L."/>
            <person name="Marton T."/>
            <person name="Kruger M."/>
            <person name="Pelin A."/>
            <person name="Brachmann A."/>
            <person name="Corradi N."/>
        </authorList>
    </citation>
    <scope>NUCLEOTIDE SEQUENCE [LARGE SCALE GENOMIC DNA]</scope>
    <source>
        <strain evidence="2 3">A1</strain>
    </source>
</reference>
<protein>
    <submittedName>
        <fullName evidence="2">Uncharacterized protein</fullName>
    </submittedName>
</protein>
<comment type="caution">
    <text evidence="2">The sequence shown here is derived from an EMBL/GenBank/DDBJ whole genome shotgun (WGS) entry which is preliminary data.</text>
</comment>
<evidence type="ECO:0000313" key="2">
    <source>
        <dbReference type="EMBL" id="PKC50281.1"/>
    </source>
</evidence>
<keyword evidence="1" id="KW-0812">Transmembrane</keyword>
<reference evidence="2 3" key="1">
    <citation type="submission" date="2017-10" db="EMBL/GenBank/DDBJ databases">
        <title>Extensive intraspecific genome diversity in a model arbuscular mycorrhizal fungus.</title>
        <authorList>
            <person name="Chen E.C.H."/>
            <person name="Morin E."/>
            <person name="Baudet D."/>
            <person name="Noel J."/>
            <person name="Ndikumana S."/>
            <person name="Charron P."/>
            <person name="St-Onge C."/>
            <person name="Giorgi J."/>
            <person name="Grigoriev I.V."/>
            <person name="Roux C."/>
            <person name="Martin F.M."/>
            <person name="Corradi N."/>
        </authorList>
    </citation>
    <scope>NUCLEOTIDE SEQUENCE [LARGE SCALE GENOMIC DNA]</scope>
    <source>
        <strain evidence="2 3">A1</strain>
    </source>
</reference>
<evidence type="ECO:0000256" key="1">
    <source>
        <dbReference type="SAM" id="Phobius"/>
    </source>
</evidence>
<organism evidence="2 3">
    <name type="scientific">Rhizophagus irregularis</name>
    <dbReference type="NCBI Taxonomy" id="588596"/>
    <lineage>
        <taxon>Eukaryota</taxon>
        <taxon>Fungi</taxon>
        <taxon>Fungi incertae sedis</taxon>
        <taxon>Mucoromycota</taxon>
        <taxon>Glomeromycotina</taxon>
        <taxon>Glomeromycetes</taxon>
        <taxon>Glomerales</taxon>
        <taxon>Glomeraceae</taxon>
        <taxon>Rhizophagus</taxon>
    </lineage>
</organism>
<dbReference type="AlphaFoldDB" id="A0A2N0QGU6"/>
<feature type="transmembrane region" description="Helical" evidence="1">
    <location>
        <begin position="6"/>
        <end position="29"/>
    </location>
</feature>
<accession>A0A2N0QGU6</accession>
<keyword evidence="1" id="KW-0472">Membrane</keyword>
<dbReference type="Proteomes" id="UP000232688">
    <property type="component" value="Unassembled WGS sequence"/>
</dbReference>